<dbReference type="Proteomes" id="UP000093501">
    <property type="component" value="Unassembled WGS sequence"/>
</dbReference>
<comment type="caution">
    <text evidence="1">The sequence shown here is derived from an EMBL/GenBank/DDBJ whole genome shotgun (WGS) entry which is preliminary data.</text>
</comment>
<reference evidence="2" key="1">
    <citation type="submission" date="2016-07" db="EMBL/GenBank/DDBJ databases">
        <authorList>
            <person name="Florea S."/>
            <person name="Webb J.S."/>
            <person name="Jaromczyk J."/>
            <person name="Schardl C.L."/>
        </authorList>
    </citation>
    <scope>NUCLEOTIDE SEQUENCE [LARGE SCALE GENOMIC DNA]</scope>
    <source>
        <strain evidence="2">IPBSL-7</strain>
    </source>
</reference>
<evidence type="ECO:0000313" key="2">
    <source>
        <dbReference type="Proteomes" id="UP000093501"/>
    </source>
</evidence>
<organism evidence="1 2">
    <name type="scientific">Tessaracoccus lapidicaptus</name>
    <dbReference type="NCBI Taxonomy" id="1427523"/>
    <lineage>
        <taxon>Bacteria</taxon>
        <taxon>Bacillati</taxon>
        <taxon>Actinomycetota</taxon>
        <taxon>Actinomycetes</taxon>
        <taxon>Propionibacteriales</taxon>
        <taxon>Propionibacteriaceae</taxon>
        <taxon>Tessaracoccus</taxon>
    </lineage>
</organism>
<protein>
    <submittedName>
        <fullName evidence="1">Uncharacterized protein</fullName>
    </submittedName>
</protein>
<name>A0A1C0AKX0_9ACTN</name>
<sequence>MGYRWVGGLRFLGFEAAARHLSQRRIATSTAGSTWRSPSSRTTFAPHVAIAVGEVREDLEVADVLTGVRMVYGLVVTSSGGGTLSETIGAASRAWFGLAPNAG</sequence>
<gene>
    <name evidence="1" type="ORF">BCR15_05345</name>
</gene>
<dbReference type="EMBL" id="MBQD01000022">
    <property type="protein sequence ID" value="OCL33260.1"/>
    <property type="molecule type" value="Genomic_DNA"/>
</dbReference>
<evidence type="ECO:0000313" key="1">
    <source>
        <dbReference type="EMBL" id="OCL33260.1"/>
    </source>
</evidence>
<dbReference type="AlphaFoldDB" id="A0A1C0AKX0"/>
<accession>A0A1C0AKX0</accession>
<keyword evidence="2" id="KW-1185">Reference proteome</keyword>
<proteinExistence type="predicted"/>